<dbReference type="EMBL" id="ML769863">
    <property type="protein sequence ID" value="KAE9386613.1"/>
    <property type="molecule type" value="Genomic_DNA"/>
</dbReference>
<reference evidence="1" key="1">
    <citation type="journal article" date="2019" name="Environ. Microbiol.">
        <title>Fungal ecological strategies reflected in gene transcription - a case study of two litter decomposers.</title>
        <authorList>
            <person name="Barbi F."/>
            <person name="Kohler A."/>
            <person name="Barry K."/>
            <person name="Baskaran P."/>
            <person name="Daum C."/>
            <person name="Fauchery L."/>
            <person name="Ihrmark K."/>
            <person name="Kuo A."/>
            <person name="LaButti K."/>
            <person name="Lipzen A."/>
            <person name="Morin E."/>
            <person name="Grigoriev I.V."/>
            <person name="Henrissat B."/>
            <person name="Lindahl B."/>
            <person name="Martin F."/>
        </authorList>
    </citation>
    <scope>NUCLEOTIDE SEQUENCE</scope>
    <source>
        <strain evidence="1">JB14</strain>
    </source>
</reference>
<dbReference type="Proteomes" id="UP000799118">
    <property type="component" value="Unassembled WGS sequence"/>
</dbReference>
<dbReference type="AlphaFoldDB" id="A0A6A4GMR7"/>
<name>A0A6A4GMR7_9AGAR</name>
<accession>A0A6A4GMR7</accession>
<proteinExistence type="predicted"/>
<evidence type="ECO:0000313" key="2">
    <source>
        <dbReference type="Proteomes" id="UP000799118"/>
    </source>
</evidence>
<keyword evidence="2" id="KW-1185">Reference proteome</keyword>
<evidence type="ECO:0000313" key="1">
    <source>
        <dbReference type="EMBL" id="KAE9386613.1"/>
    </source>
</evidence>
<gene>
    <name evidence="1" type="ORF">BT96DRAFT_1005912</name>
</gene>
<protein>
    <submittedName>
        <fullName evidence="1">Uncharacterized protein</fullName>
    </submittedName>
</protein>
<dbReference type="OrthoDB" id="2364732at2759"/>
<sequence length="755" mass="85571">MTTRSTMDRSSLIMGSQSSTLTMESQSSTWPILAGEHELISGPIPKGVWRLQGLTPIDPKQPDRLADLTLAFFSSGGQDVALGALQHYNFMLMKDVLFFSKPEEMGLWLEYQDFLAYKISEPFLFLCPNPYDTLGKEYYLGWFHVIGDFIYSSLAEVKLSPTYPAFDVTRFRCKWGDADAKHIDLYSTMPAHECQQWVDTYQSCQLRLRFPQFNMEHSLIFMTSDCDTCRGTHRRLCPYQKHCSQGPSDTAKRLDVEVVRVSLVAEIILHVRCHRFILIKVPPCSGKSTLLDQIWEALLTEAVEDHLEKGGCGAVHRGTSRQLIMTFHASLRTQVDDWLGVNVDGNELADFMNIKRRHPLWICFDEVQRTYGDNSLWAALYSVATKTNTFVIAAGSFGSHTGSTSHSPLHMVPPEHCMTLFNQKDEWLSLAFTQKDIEGYQRCLNAPELHPYWDEIRIFASPCTLNVEWDAGAHPGVFAQMAKYFVKRVKQIQQQSQSTTAIPFKQLVDDFTSQCLFDANMEITADLGRCIPRPPSHCHNFPPPALLVFHTILEQGKIVVPTIDTQYSPIIVSNDCRIWDQTSSSPRIVYQKVPAKYRTPDVKQPISSLHITLLHGMIETEAIAATPCSRFLEVVPGNPGYKLYALCELHASDHVLTDFAQAAHDARQMGWLLQVPSVAGATLITLVHPTHWHKYYAEHLFSRTQTFENFSSINDLLCRALANFSTRVLMRYHKDQGIVRKSPTLTEGKGGFCQQ</sequence>
<organism evidence="1 2">
    <name type="scientific">Gymnopus androsaceus JB14</name>
    <dbReference type="NCBI Taxonomy" id="1447944"/>
    <lineage>
        <taxon>Eukaryota</taxon>
        <taxon>Fungi</taxon>
        <taxon>Dikarya</taxon>
        <taxon>Basidiomycota</taxon>
        <taxon>Agaricomycotina</taxon>
        <taxon>Agaricomycetes</taxon>
        <taxon>Agaricomycetidae</taxon>
        <taxon>Agaricales</taxon>
        <taxon>Marasmiineae</taxon>
        <taxon>Omphalotaceae</taxon>
        <taxon>Gymnopus</taxon>
    </lineage>
</organism>